<organism evidence="1 2">
    <name type="scientific">Cetraspora pellucida</name>
    <dbReference type="NCBI Taxonomy" id="1433469"/>
    <lineage>
        <taxon>Eukaryota</taxon>
        <taxon>Fungi</taxon>
        <taxon>Fungi incertae sedis</taxon>
        <taxon>Mucoromycota</taxon>
        <taxon>Glomeromycotina</taxon>
        <taxon>Glomeromycetes</taxon>
        <taxon>Diversisporales</taxon>
        <taxon>Gigasporaceae</taxon>
        <taxon>Cetraspora</taxon>
    </lineage>
</organism>
<accession>A0A9N9EI74</accession>
<gene>
    <name evidence="1" type="ORF">CPELLU_LOCUS10697</name>
</gene>
<dbReference type="OrthoDB" id="2444870at2759"/>
<reference evidence="1" key="1">
    <citation type="submission" date="2021-06" db="EMBL/GenBank/DDBJ databases">
        <authorList>
            <person name="Kallberg Y."/>
            <person name="Tangrot J."/>
            <person name="Rosling A."/>
        </authorList>
    </citation>
    <scope>NUCLEOTIDE SEQUENCE</scope>
    <source>
        <strain evidence="1">FL966</strain>
    </source>
</reference>
<evidence type="ECO:0000313" key="2">
    <source>
        <dbReference type="Proteomes" id="UP000789759"/>
    </source>
</evidence>
<proteinExistence type="predicted"/>
<sequence>MTQPDQLQITIYETSLEHLIPLKYKRMSYIYLNLGCLKSSWNYRDIYPDIYELRYIHYVSNCWNKKQPRYEIFFDTASRLKTIFNSDSPKNHSTIARTGAGLAKSGDIKVKLEQERMDLTVIIDKMKILNQSL</sequence>
<protein>
    <submittedName>
        <fullName evidence="1">7451_t:CDS:1</fullName>
    </submittedName>
</protein>
<comment type="caution">
    <text evidence="1">The sequence shown here is derived from an EMBL/GenBank/DDBJ whole genome shotgun (WGS) entry which is preliminary data.</text>
</comment>
<name>A0A9N9EI74_9GLOM</name>
<evidence type="ECO:0000313" key="1">
    <source>
        <dbReference type="EMBL" id="CAG8679387.1"/>
    </source>
</evidence>
<keyword evidence="2" id="KW-1185">Reference proteome</keyword>
<dbReference type="AlphaFoldDB" id="A0A9N9EI74"/>
<dbReference type="EMBL" id="CAJVQA010008965">
    <property type="protein sequence ID" value="CAG8679387.1"/>
    <property type="molecule type" value="Genomic_DNA"/>
</dbReference>
<dbReference type="Proteomes" id="UP000789759">
    <property type="component" value="Unassembled WGS sequence"/>
</dbReference>